<dbReference type="EMBL" id="AP022593">
    <property type="protein sequence ID" value="BBY50596.1"/>
    <property type="molecule type" value="Genomic_DNA"/>
</dbReference>
<dbReference type="SUPFAM" id="SSF51556">
    <property type="entry name" value="Metallo-dependent hydrolases"/>
    <property type="match status" value="1"/>
</dbReference>
<evidence type="ECO:0000313" key="3">
    <source>
        <dbReference type="Proteomes" id="UP000467428"/>
    </source>
</evidence>
<dbReference type="SUPFAM" id="SSF51338">
    <property type="entry name" value="Composite domain of metallo-dependent hydrolases"/>
    <property type="match status" value="1"/>
</dbReference>
<evidence type="ECO:0000313" key="2">
    <source>
        <dbReference type="EMBL" id="BBY50596.1"/>
    </source>
</evidence>
<dbReference type="GO" id="GO:0016811">
    <property type="term" value="F:hydrolase activity, acting on carbon-nitrogen (but not peptide) bonds, in linear amides"/>
    <property type="evidence" value="ECO:0007669"/>
    <property type="project" value="InterPro"/>
</dbReference>
<dbReference type="PANTHER" id="PTHR11647">
    <property type="entry name" value="HYDRANTOINASE/DIHYDROPYRIMIDINASE FAMILY MEMBER"/>
    <property type="match status" value="1"/>
</dbReference>
<dbReference type="Gene3D" id="3.30.1490.130">
    <property type="entry name" value="D-aminoacylase. Domain 3"/>
    <property type="match status" value="1"/>
</dbReference>
<dbReference type="InterPro" id="IPR050378">
    <property type="entry name" value="Metallo-dep_Hydrolases_sf"/>
</dbReference>
<dbReference type="PANTHER" id="PTHR11647:SF1">
    <property type="entry name" value="COLLAPSIN RESPONSE MEDIATOR PROTEIN"/>
    <property type="match status" value="1"/>
</dbReference>
<accession>A0A7I7S2P9</accession>
<dbReference type="AlphaFoldDB" id="A0A7I7S2P9"/>
<sequence length="535" mass="57451">MRTLIHSATVVDGTETARYRADVLIDGDRIADIVTDPTDRPSADRVIDASGLVLAPGFIDMHAHSDLQILLNPTHPSRITQGVTTEVLGQDGLSYAPTTDAVLDGVRRKVAGWNSDPQDFDFDWRTVGEYLDRLDHGIATNAAYLVPHGVVRAMVVGWDETPASTMQITEMQRIVAEGMSDGAVGLSAGLTYTPGMYADNEELLALCRTVAEHGGYFSPHHRSYGAGAMEAYAEMVDLTTRAGCALHLAHATLNFGPNKGRAPELLALLDAATEAGADISLDTYPYLPGATTLSAILPSWASAGSSDETIARLSDAAALTRIREQLEVTGSDGCHGVVAEWHTIEISGVSDARLDHYVGRTIADIAIAEGREPFDVCIEILQRDQLSTGILQHVGHEENVRAIMRHPRHTGGSDGLLVGAKPHPRGWGTFARYLGHYCRDLGLMSLEECVGHLSGRAATRLRLADRGFVRTGFAADLVLFDADTVADTATYERPRQAAAGFTHVFVRGQLALDESELTGVTAGRSLRRGADGVVR</sequence>
<evidence type="ECO:0000259" key="1">
    <source>
        <dbReference type="Pfam" id="PF07969"/>
    </source>
</evidence>
<dbReference type="CDD" id="cd01297">
    <property type="entry name" value="D-aminoacylase"/>
    <property type="match status" value="1"/>
</dbReference>
<name>A0A7I7S2P9_9MYCO</name>
<dbReference type="GO" id="GO:0016812">
    <property type="term" value="F:hydrolase activity, acting on carbon-nitrogen (but not peptide) bonds, in cyclic amides"/>
    <property type="evidence" value="ECO:0007669"/>
    <property type="project" value="TreeGrafter"/>
</dbReference>
<reference evidence="2 3" key="1">
    <citation type="journal article" date="2019" name="Emerg. Microbes Infect.">
        <title>Comprehensive subspecies identification of 175 nontuberculous mycobacteria species based on 7547 genomic profiles.</title>
        <authorList>
            <person name="Matsumoto Y."/>
            <person name="Kinjo T."/>
            <person name="Motooka D."/>
            <person name="Nabeya D."/>
            <person name="Jung N."/>
            <person name="Uechi K."/>
            <person name="Horii T."/>
            <person name="Iida T."/>
            <person name="Fujita J."/>
            <person name="Nakamura S."/>
        </authorList>
    </citation>
    <scope>NUCLEOTIDE SEQUENCE [LARGE SCALE GENOMIC DNA]</scope>
    <source>
        <strain evidence="2 3">JCM 18538</strain>
    </source>
</reference>
<protein>
    <submittedName>
        <fullName evidence="2">N-acyl-D-amino-acid deacylase</fullName>
    </submittedName>
</protein>
<dbReference type="InterPro" id="IPR011059">
    <property type="entry name" value="Metal-dep_hydrolase_composite"/>
</dbReference>
<dbReference type="InterPro" id="IPR032466">
    <property type="entry name" value="Metal_Hydrolase"/>
</dbReference>
<geneLocation type="plasmid" evidence="3">
    <name>pjcm18538 dna</name>
</geneLocation>
<dbReference type="Gene3D" id="2.30.40.10">
    <property type="entry name" value="Urease, subunit C, domain 1"/>
    <property type="match status" value="1"/>
</dbReference>
<dbReference type="Gene3D" id="3.20.20.140">
    <property type="entry name" value="Metal-dependent hydrolases"/>
    <property type="match status" value="1"/>
</dbReference>
<dbReference type="InterPro" id="IPR013108">
    <property type="entry name" value="Amidohydro_3"/>
</dbReference>
<proteinExistence type="predicted"/>
<dbReference type="InterPro" id="IPR023100">
    <property type="entry name" value="D-aminoacylase_insert_dom_sf"/>
</dbReference>
<feature type="domain" description="Amidohydrolase 3" evidence="1">
    <location>
        <begin position="45"/>
        <end position="509"/>
    </location>
</feature>
<dbReference type="GO" id="GO:0005829">
    <property type="term" value="C:cytosol"/>
    <property type="evidence" value="ECO:0007669"/>
    <property type="project" value="TreeGrafter"/>
</dbReference>
<dbReference type="Proteomes" id="UP000467428">
    <property type="component" value="Chromosome"/>
</dbReference>
<dbReference type="RefSeq" id="WP_163920157.1">
    <property type="nucleotide sequence ID" value="NZ_AP022593.1"/>
</dbReference>
<dbReference type="Pfam" id="PF07969">
    <property type="entry name" value="Amidohydro_3"/>
    <property type="match status" value="1"/>
</dbReference>
<keyword evidence="3" id="KW-1185">Reference proteome</keyword>
<dbReference type="KEGG" id="marz:MARA_40640"/>
<gene>
    <name evidence="2" type="ORF">MARA_40640</name>
</gene>
<organism evidence="2 3">
    <name type="scientific">Mycolicibacterium arabiense</name>
    <dbReference type="NCBI Taxonomy" id="1286181"/>
    <lineage>
        <taxon>Bacteria</taxon>
        <taxon>Bacillati</taxon>
        <taxon>Actinomycetota</taxon>
        <taxon>Actinomycetes</taxon>
        <taxon>Mycobacteriales</taxon>
        <taxon>Mycobacteriaceae</taxon>
        <taxon>Mycolicibacterium</taxon>
    </lineage>
</organism>